<evidence type="ECO:0000256" key="2">
    <source>
        <dbReference type="ARBA" id="ARBA00007613"/>
    </source>
</evidence>
<accession>A0ABV8HBE8</accession>
<organism evidence="9 11">
    <name type="scientific">Zunongwangia endophytica</name>
    <dbReference type="NCBI Taxonomy" id="1808945"/>
    <lineage>
        <taxon>Bacteria</taxon>
        <taxon>Pseudomonadati</taxon>
        <taxon>Bacteroidota</taxon>
        <taxon>Flavobacteriia</taxon>
        <taxon>Flavobacteriales</taxon>
        <taxon>Flavobacteriaceae</taxon>
        <taxon>Zunongwangia</taxon>
    </lineage>
</organism>
<dbReference type="PANTHER" id="PTHR30026">
    <property type="entry name" value="OUTER MEMBRANE PROTEIN TOLC"/>
    <property type="match status" value="1"/>
</dbReference>
<evidence type="ECO:0000256" key="5">
    <source>
        <dbReference type="ARBA" id="ARBA00022692"/>
    </source>
</evidence>
<reference evidence="11" key="2">
    <citation type="journal article" date="2019" name="Int. J. Syst. Evol. Microbiol.">
        <title>The Global Catalogue of Microorganisms (GCM) 10K type strain sequencing project: providing services to taxonomists for standard genome sequencing and annotation.</title>
        <authorList>
            <consortium name="The Broad Institute Genomics Platform"/>
            <consortium name="The Broad Institute Genome Sequencing Center for Infectious Disease"/>
            <person name="Wu L."/>
            <person name="Ma J."/>
        </authorList>
    </citation>
    <scope>NUCLEOTIDE SEQUENCE [LARGE SCALE GENOMIC DNA]</scope>
    <source>
        <strain evidence="11">CECT 9128</strain>
    </source>
</reference>
<gene>
    <name evidence="9" type="ORF">ACFOS1_11860</name>
    <name evidence="10" type="ORF">ACFOS1_15105</name>
</gene>
<evidence type="ECO:0000256" key="3">
    <source>
        <dbReference type="ARBA" id="ARBA00022448"/>
    </source>
</evidence>
<proteinExistence type="inferred from homology"/>
<keyword evidence="5" id="KW-0812">Transmembrane</keyword>
<protein>
    <submittedName>
        <fullName evidence="9">TolC family protein</fullName>
    </submittedName>
</protein>
<sequence length="446" mass="50291">MKTNFSNYIKKLGIFLMLTVAITANAQENYITLEKAKKAALQYSHDIKNGNLRIEKAAAQKQEAIANYFPTVEALGGTVYAFDNFIDPIALLGIPEIDNVYLASATASEVVFAGGKVKNANKLAEVQVRANQIRAEQSIDSVIITTEKKYWQLVQLQEQQKVITAAKIYLAELLKQQQDLLDAGLIAKNQLLKVKVNRSKILLKESKLSNTRKLALLDLALYTGLGYDTTMVAIDSLHQVVPPEMKYENTVNVSENTNYKLLDEQIQASKLQTKMAEANRLPQISVGVNANKYGTFNADIDSDIQALAFGAVRIPISAWWGKEKQQIKQQKIQEKIAVNQLKKGQDQIKIGIMKSWYDLIDAYKQIDYAKENLDYAEENLDMQRDNYNSGLNNLSDLLDAQRLHQEAKTEWVNAFANYQIKETVYLYRNNQLDAPSPEELSDAIKE</sequence>
<comment type="similarity">
    <text evidence="2">Belongs to the outer membrane factor (OMF) (TC 1.B.17) family.</text>
</comment>
<evidence type="ECO:0000313" key="10">
    <source>
        <dbReference type="EMBL" id="MFC4028746.1"/>
    </source>
</evidence>
<evidence type="ECO:0000256" key="8">
    <source>
        <dbReference type="SAM" id="SignalP"/>
    </source>
</evidence>
<name>A0ABV8HBE8_9FLAO</name>
<dbReference type="Proteomes" id="UP001595793">
    <property type="component" value="Unassembled WGS sequence"/>
</dbReference>
<dbReference type="Gene3D" id="1.20.1600.10">
    <property type="entry name" value="Outer membrane efflux proteins (OEP)"/>
    <property type="match status" value="1"/>
</dbReference>
<feature type="signal peptide" evidence="8">
    <location>
        <begin position="1"/>
        <end position="26"/>
    </location>
</feature>
<evidence type="ECO:0000256" key="6">
    <source>
        <dbReference type="ARBA" id="ARBA00023136"/>
    </source>
</evidence>
<feature type="chain" id="PRO_5045033233" evidence="8">
    <location>
        <begin position="27"/>
        <end position="446"/>
    </location>
</feature>
<keyword evidence="11" id="KW-1185">Reference proteome</keyword>
<evidence type="ECO:0000313" key="11">
    <source>
        <dbReference type="Proteomes" id="UP001595793"/>
    </source>
</evidence>
<keyword evidence="6" id="KW-0472">Membrane</keyword>
<comment type="subcellular location">
    <subcellularLocation>
        <location evidence="1">Cell outer membrane</location>
    </subcellularLocation>
</comment>
<reference evidence="9" key="3">
    <citation type="submission" date="2024-09" db="EMBL/GenBank/DDBJ databases">
        <authorList>
            <person name="Sun Q."/>
            <person name="Mori K."/>
        </authorList>
    </citation>
    <scope>NUCLEOTIDE SEQUENCE</scope>
    <source>
        <strain evidence="9">CECT 9128</strain>
    </source>
</reference>
<dbReference type="EMBL" id="JBHSAS010000006">
    <property type="protein sequence ID" value="MFC4028105.1"/>
    <property type="molecule type" value="Genomic_DNA"/>
</dbReference>
<keyword evidence="8" id="KW-0732">Signal</keyword>
<evidence type="ECO:0000256" key="1">
    <source>
        <dbReference type="ARBA" id="ARBA00004442"/>
    </source>
</evidence>
<dbReference type="Pfam" id="PF02321">
    <property type="entry name" value="OEP"/>
    <property type="match status" value="2"/>
</dbReference>
<keyword evidence="3" id="KW-0813">Transport</keyword>
<dbReference type="RefSeq" id="WP_290231272.1">
    <property type="nucleotide sequence ID" value="NZ_JAUFPZ010000002.1"/>
</dbReference>
<dbReference type="PANTHER" id="PTHR30026:SF20">
    <property type="entry name" value="OUTER MEMBRANE PROTEIN TOLC"/>
    <property type="match status" value="1"/>
</dbReference>
<keyword evidence="4" id="KW-1134">Transmembrane beta strand</keyword>
<reference evidence="9" key="1">
    <citation type="journal article" date="2014" name="Int. J. Syst. Evol. Microbiol.">
        <title>Complete genome of a new Firmicutes species belonging to the dominant human colonic microbiota ('Ruminococcus bicirculans') reveals two chromosomes and a selective capacity to utilize plant glucans.</title>
        <authorList>
            <consortium name="NISC Comparative Sequencing Program"/>
            <person name="Wegmann U."/>
            <person name="Louis P."/>
            <person name="Goesmann A."/>
            <person name="Henrissat B."/>
            <person name="Duncan S.H."/>
            <person name="Flint H.J."/>
        </authorList>
    </citation>
    <scope>NUCLEOTIDE SEQUENCE</scope>
    <source>
        <strain evidence="9">CECT 9128</strain>
    </source>
</reference>
<comment type="caution">
    <text evidence="9">The sequence shown here is derived from an EMBL/GenBank/DDBJ whole genome shotgun (WGS) entry which is preliminary data.</text>
</comment>
<evidence type="ECO:0000313" key="9">
    <source>
        <dbReference type="EMBL" id="MFC4028105.1"/>
    </source>
</evidence>
<dbReference type="EMBL" id="JBHSAS010000011">
    <property type="protein sequence ID" value="MFC4028746.1"/>
    <property type="molecule type" value="Genomic_DNA"/>
</dbReference>
<evidence type="ECO:0000256" key="4">
    <source>
        <dbReference type="ARBA" id="ARBA00022452"/>
    </source>
</evidence>
<evidence type="ECO:0000256" key="7">
    <source>
        <dbReference type="ARBA" id="ARBA00023237"/>
    </source>
</evidence>
<dbReference type="InterPro" id="IPR003423">
    <property type="entry name" value="OMP_efflux"/>
</dbReference>
<dbReference type="InterPro" id="IPR051906">
    <property type="entry name" value="TolC-like"/>
</dbReference>
<dbReference type="SUPFAM" id="SSF56954">
    <property type="entry name" value="Outer membrane efflux proteins (OEP)"/>
    <property type="match status" value="1"/>
</dbReference>
<keyword evidence="7" id="KW-0998">Cell outer membrane</keyword>